<dbReference type="InterPro" id="IPR013249">
    <property type="entry name" value="RNA_pol_sigma70_r4_t2"/>
</dbReference>
<gene>
    <name evidence="6" type="ORF">LL252_14290</name>
</gene>
<dbReference type="SUPFAM" id="SSF88946">
    <property type="entry name" value="Sigma2 domain of RNA polymerase sigma factors"/>
    <property type="match status" value="1"/>
</dbReference>
<proteinExistence type="predicted"/>
<keyword evidence="2" id="KW-1133">Transmembrane helix</keyword>
<dbReference type="Proteomes" id="UP001108027">
    <property type="component" value="Unassembled WGS sequence"/>
</dbReference>
<evidence type="ECO:0000256" key="2">
    <source>
        <dbReference type="SAM" id="Phobius"/>
    </source>
</evidence>
<feature type="domain" description="RNA polymerase sigma-70 region 2" evidence="3">
    <location>
        <begin position="6"/>
        <end position="73"/>
    </location>
</feature>
<dbReference type="Pfam" id="PF04773">
    <property type="entry name" value="FecR"/>
    <property type="match status" value="1"/>
</dbReference>
<dbReference type="GO" id="GO:0003677">
    <property type="term" value="F:DNA binding"/>
    <property type="evidence" value="ECO:0007669"/>
    <property type="project" value="InterPro"/>
</dbReference>
<dbReference type="InterPro" id="IPR007627">
    <property type="entry name" value="RNA_pol_sigma70_r2"/>
</dbReference>
<evidence type="ECO:0000259" key="3">
    <source>
        <dbReference type="Pfam" id="PF04542"/>
    </source>
</evidence>
<feature type="transmembrane region" description="Helical" evidence="2">
    <location>
        <begin position="159"/>
        <end position="179"/>
    </location>
</feature>
<dbReference type="PANTHER" id="PTHR30273">
    <property type="entry name" value="PERIPLASMIC SIGNAL SENSOR AND SIGMA FACTOR ACTIVATOR FECR-RELATED"/>
    <property type="match status" value="1"/>
</dbReference>
<reference evidence="6" key="1">
    <citation type="submission" date="2021-10" db="EMBL/GenBank/DDBJ databases">
        <title>The diversity and Nitrogen Metabolism of Culturable Nitrate-Utilizing Bacteria Within the Oxygen Minimum Zone of the Changjiang (Yangtze River)Estuary.</title>
        <authorList>
            <person name="Zhang D."/>
            <person name="Zheng J."/>
            <person name="Liu S."/>
            <person name="He W."/>
        </authorList>
    </citation>
    <scope>NUCLEOTIDE SEQUENCE</scope>
    <source>
        <strain evidence="6">FXH-223</strain>
    </source>
</reference>
<dbReference type="Gene3D" id="2.60.120.1440">
    <property type="match status" value="1"/>
</dbReference>
<dbReference type="NCBIfam" id="TIGR02937">
    <property type="entry name" value="sigma70-ECF"/>
    <property type="match status" value="1"/>
</dbReference>
<comment type="caution">
    <text evidence="6">The sequence shown here is derived from an EMBL/GenBank/DDBJ whole genome shotgun (WGS) entry which is preliminary data.</text>
</comment>
<dbReference type="InterPro" id="IPR012373">
    <property type="entry name" value="Ferrdict_sens_TM"/>
</dbReference>
<dbReference type="Pfam" id="PF08281">
    <property type="entry name" value="Sigma70_r4_2"/>
    <property type="match status" value="1"/>
</dbReference>
<feature type="compositionally biased region" description="Low complexity" evidence="1">
    <location>
        <begin position="88"/>
        <end position="102"/>
    </location>
</feature>
<protein>
    <submittedName>
        <fullName evidence="6">Sigma-70 family RNA polymerase sigma factor</fullName>
    </submittedName>
</protein>
<dbReference type="Gene3D" id="1.10.1740.10">
    <property type="match status" value="1"/>
</dbReference>
<dbReference type="GO" id="GO:0006352">
    <property type="term" value="P:DNA-templated transcription initiation"/>
    <property type="evidence" value="ECO:0007669"/>
    <property type="project" value="InterPro"/>
</dbReference>
<evidence type="ECO:0000259" key="4">
    <source>
        <dbReference type="Pfam" id="PF04773"/>
    </source>
</evidence>
<evidence type="ECO:0000313" key="6">
    <source>
        <dbReference type="EMBL" id="MCC4309739.1"/>
    </source>
</evidence>
<dbReference type="SUPFAM" id="SSF88659">
    <property type="entry name" value="Sigma3 and sigma4 domains of RNA polymerase sigma factors"/>
    <property type="match status" value="1"/>
</dbReference>
<dbReference type="EMBL" id="JAJGNA010000021">
    <property type="protein sequence ID" value="MCC4309739.1"/>
    <property type="molecule type" value="Genomic_DNA"/>
</dbReference>
<dbReference type="InterPro" id="IPR014284">
    <property type="entry name" value="RNA_pol_sigma-70_dom"/>
</dbReference>
<keyword evidence="7" id="KW-1185">Reference proteome</keyword>
<evidence type="ECO:0000313" key="7">
    <source>
        <dbReference type="Proteomes" id="UP001108027"/>
    </source>
</evidence>
<keyword evidence="2" id="KW-0472">Membrane</keyword>
<dbReference type="AlphaFoldDB" id="A0A9Q3UQM6"/>
<keyword evidence="2" id="KW-0812">Transmembrane</keyword>
<organism evidence="6 7">
    <name type="scientific">Alloalcanivorax marinus</name>
    <dbReference type="NCBI Taxonomy" id="1177169"/>
    <lineage>
        <taxon>Bacteria</taxon>
        <taxon>Pseudomonadati</taxon>
        <taxon>Pseudomonadota</taxon>
        <taxon>Gammaproteobacteria</taxon>
        <taxon>Oceanospirillales</taxon>
        <taxon>Alcanivoracaceae</taxon>
        <taxon>Alloalcanivorax</taxon>
    </lineage>
</organism>
<accession>A0A9Q3UQM6</accession>
<evidence type="ECO:0000259" key="5">
    <source>
        <dbReference type="Pfam" id="PF08281"/>
    </source>
</evidence>
<dbReference type="GO" id="GO:0016987">
    <property type="term" value="F:sigma factor activity"/>
    <property type="evidence" value="ECO:0007669"/>
    <property type="project" value="InterPro"/>
</dbReference>
<feature type="domain" description="RNA polymerase sigma factor 70 region 4 type 2" evidence="5">
    <location>
        <begin position="107"/>
        <end position="157"/>
    </location>
</feature>
<dbReference type="Gene3D" id="1.10.10.10">
    <property type="entry name" value="Winged helix-like DNA-binding domain superfamily/Winged helix DNA-binding domain"/>
    <property type="match status" value="1"/>
</dbReference>
<dbReference type="InterPro" id="IPR006860">
    <property type="entry name" value="FecR"/>
</dbReference>
<evidence type="ECO:0000256" key="1">
    <source>
        <dbReference type="SAM" id="MobiDB-lite"/>
    </source>
</evidence>
<dbReference type="GO" id="GO:0016989">
    <property type="term" value="F:sigma factor antagonist activity"/>
    <property type="evidence" value="ECO:0007669"/>
    <property type="project" value="TreeGrafter"/>
</dbReference>
<dbReference type="RefSeq" id="WP_228234497.1">
    <property type="nucleotide sequence ID" value="NZ_JAJGNA010000021.1"/>
</dbReference>
<dbReference type="InterPro" id="IPR013324">
    <property type="entry name" value="RNA_pol_sigma_r3/r4-like"/>
</dbReference>
<dbReference type="PANTHER" id="PTHR30273:SF2">
    <property type="entry name" value="PROTEIN FECR"/>
    <property type="match status" value="1"/>
</dbReference>
<feature type="region of interest" description="Disordered" evidence="1">
    <location>
        <begin position="80"/>
        <end position="102"/>
    </location>
</feature>
<dbReference type="Gene3D" id="3.55.50.30">
    <property type="match status" value="1"/>
</dbReference>
<dbReference type="InterPro" id="IPR013325">
    <property type="entry name" value="RNA_pol_sigma_r2"/>
</dbReference>
<feature type="domain" description="FecR protein" evidence="4">
    <location>
        <begin position="182"/>
        <end position="273"/>
    </location>
</feature>
<dbReference type="Pfam" id="PF04542">
    <property type="entry name" value="Sigma70_r2"/>
    <property type="match status" value="1"/>
</dbReference>
<name>A0A9Q3UQM6_9GAMM</name>
<sequence>MHADDLFQRHAGELNGYLCRRLDSPEQAADLCHEVYLRLRRLDPPAETLTNPRAFLFRIARNLLIDHLRQQQSRPITVPLGDPHLHLESSAPTPESAASSAQAVDGLRTALTDLPDPVRQALLWNRLDGVSQREIGQRLGVSERMAGKYIARALAHCRALVAALVVVVVVAAALPWSLWTADVRTGAGERRTLTLADGSRVILNGRSAINIDITDQHRRVEVVRGEALFQVASDQAHPFRVRAGDARVRVTGTRFEVRRRDGTVRLTVAEGSVAASDGRRERQLTADQQVHWRDGRLGPVTAVDADAALAWARGRLVFRDRPLGELLADLGPYHPDRLVLLNDALAGQRVSGTFATDQPEAVLSALTRTLPVRVLRLPGVVVLY</sequence>
<dbReference type="InterPro" id="IPR036388">
    <property type="entry name" value="WH-like_DNA-bd_sf"/>
</dbReference>